<organism evidence="1 2">
    <name type="scientific">Brucella thiophenivorans</name>
    <dbReference type="NCBI Taxonomy" id="571255"/>
    <lineage>
        <taxon>Bacteria</taxon>
        <taxon>Pseudomonadati</taxon>
        <taxon>Pseudomonadota</taxon>
        <taxon>Alphaproteobacteria</taxon>
        <taxon>Hyphomicrobiales</taxon>
        <taxon>Brucellaceae</taxon>
        <taxon>Brucella/Ochrobactrum group</taxon>
        <taxon>Brucella</taxon>
    </lineage>
</organism>
<comment type="caution">
    <text evidence="1">The sequence shown here is derived from an EMBL/GenBank/DDBJ whole genome shotgun (WGS) entry which is preliminary data.</text>
</comment>
<evidence type="ECO:0000313" key="1">
    <source>
        <dbReference type="EMBL" id="OYR12570.1"/>
    </source>
</evidence>
<evidence type="ECO:0000313" key="2">
    <source>
        <dbReference type="Proteomes" id="UP000215590"/>
    </source>
</evidence>
<sequence length="50" mass="5575">MDETGRHFQLGRRASVKLMTFTILAAQRLFTVWADHDCGIICGPTILLAV</sequence>
<dbReference type="EMBL" id="NNRJ01000055">
    <property type="protein sequence ID" value="OYR12570.1"/>
    <property type="molecule type" value="Genomic_DNA"/>
</dbReference>
<proteinExistence type="predicted"/>
<accession>A0A256FCU6</accession>
<reference evidence="1 2" key="1">
    <citation type="submission" date="2017-07" db="EMBL/GenBank/DDBJ databases">
        <title>Phylogenetic study on the rhizospheric bacterium Ochrobactrum sp. A44.</title>
        <authorList>
            <person name="Krzyzanowska D.M."/>
            <person name="Ossowicki A."/>
            <person name="Rajewska M."/>
            <person name="Maciag T."/>
            <person name="Kaczynski Z."/>
            <person name="Czerwicka M."/>
            <person name="Jafra S."/>
        </authorList>
    </citation>
    <scope>NUCLEOTIDE SEQUENCE [LARGE SCALE GENOMIC DNA]</scope>
    <source>
        <strain evidence="1 2">DSM 7216</strain>
    </source>
</reference>
<keyword evidence="2" id="KW-1185">Reference proteome</keyword>
<gene>
    <name evidence="1" type="ORF">CEV31_3570</name>
</gene>
<protein>
    <submittedName>
        <fullName evidence="1">Uncharacterized protein</fullName>
    </submittedName>
</protein>
<dbReference type="AlphaFoldDB" id="A0A256FCU6"/>
<name>A0A256FCU6_9HYPH</name>
<dbReference type="Proteomes" id="UP000215590">
    <property type="component" value="Unassembled WGS sequence"/>
</dbReference>